<evidence type="ECO:0000313" key="15">
    <source>
        <dbReference type="EMBL" id="RAN63437.1"/>
    </source>
</evidence>
<protein>
    <recommendedName>
        <fullName evidence="4 10">Pyruvate dehydrogenase E1 component subunit alpha</fullName>
        <ecNumber evidence="3 10">1.2.4.1</ecNumber>
    </recommendedName>
</protein>
<dbReference type="GO" id="GO:0004739">
    <property type="term" value="F:pyruvate dehydrogenase (acetyl-transferring) activity"/>
    <property type="evidence" value="ECO:0007669"/>
    <property type="project" value="UniProtKB-UniRule"/>
</dbReference>
<evidence type="ECO:0000256" key="2">
    <source>
        <dbReference type="ARBA" id="ARBA00011870"/>
    </source>
</evidence>
<dbReference type="CDD" id="cd02000">
    <property type="entry name" value="TPP_E1_PDC_ADC_BCADC"/>
    <property type="match status" value="1"/>
</dbReference>
<feature type="region of interest" description="Disordered" evidence="12">
    <location>
        <begin position="1"/>
        <end position="22"/>
    </location>
</feature>
<evidence type="ECO:0000256" key="3">
    <source>
        <dbReference type="ARBA" id="ARBA00012281"/>
    </source>
</evidence>
<feature type="compositionally biased region" description="Basic and acidic residues" evidence="12">
    <location>
        <begin position="1"/>
        <end position="11"/>
    </location>
</feature>
<dbReference type="PANTHER" id="PTHR43380:SF1">
    <property type="entry name" value="2-OXOISOVALERATE DEHYDROGENASE SUBUNIT ALPHA, MITOCHONDRIAL"/>
    <property type="match status" value="1"/>
</dbReference>
<dbReference type="PANTHER" id="PTHR43380">
    <property type="entry name" value="2-OXOISOVALERATE DEHYDROGENASE SUBUNIT ALPHA, MITOCHONDRIAL"/>
    <property type="match status" value="1"/>
</dbReference>
<evidence type="ECO:0000256" key="12">
    <source>
        <dbReference type="SAM" id="MobiDB-lite"/>
    </source>
</evidence>
<dbReference type="InterPro" id="IPR050771">
    <property type="entry name" value="Alpha-ketoacid_DH_E1_comp"/>
</dbReference>
<dbReference type="Proteomes" id="UP000249099">
    <property type="component" value="Unassembled WGS sequence"/>
</dbReference>
<dbReference type="GO" id="GO:0009083">
    <property type="term" value="P:branched-chain amino acid catabolic process"/>
    <property type="evidence" value="ECO:0007669"/>
    <property type="project" value="TreeGrafter"/>
</dbReference>
<evidence type="ECO:0000256" key="10">
    <source>
        <dbReference type="RuleBase" id="RU366007"/>
    </source>
</evidence>
<evidence type="ECO:0000313" key="14">
    <source>
        <dbReference type="EMBL" id="QDO91723.1"/>
    </source>
</evidence>
<name>A0A328K9V4_9LACT</name>
<dbReference type="EMBL" id="NAQV01000015">
    <property type="protein sequence ID" value="RAN63437.1"/>
    <property type="molecule type" value="Genomic_DNA"/>
</dbReference>
<dbReference type="Gene3D" id="3.40.50.970">
    <property type="match status" value="1"/>
</dbReference>
<dbReference type="SUPFAM" id="SSF52518">
    <property type="entry name" value="Thiamin diphosphate-binding fold (THDP-binding)"/>
    <property type="match status" value="1"/>
</dbReference>
<accession>A0A328K9V4</accession>
<comment type="catalytic activity">
    <reaction evidence="9 10">
        <text>N(6)-[(R)-lipoyl]-L-lysyl-[protein] + pyruvate + H(+) = N(6)-[(R)-S(8)-acetyldihydrolipoyl]-L-lysyl-[protein] + CO2</text>
        <dbReference type="Rhea" id="RHEA:19189"/>
        <dbReference type="Rhea" id="RHEA-COMP:10474"/>
        <dbReference type="Rhea" id="RHEA-COMP:10478"/>
        <dbReference type="ChEBI" id="CHEBI:15361"/>
        <dbReference type="ChEBI" id="CHEBI:15378"/>
        <dbReference type="ChEBI" id="CHEBI:16526"/>
        <dbReference type="ChEBI" id="CHEBI:83099"/>
        <dbReference type="ChEBI" id="CHEBI:83111"/>
        <dbReference type="EC" id="1.2.4.1"/>
    </reaction>
</comment>
<sequence>MAKKKSEKETKQSTVEQSFPESTQPVDYEKIFSNYRETFPMVQILDKDGNIVNEDIMPDLSDEQLVELMERMVWSRTLHERSIALARQGRLGFYAPTKGQEASQIASHFAFKKQDWLYPGYRDIPQLIQHGLPVYKGFLWSRGHVEGNEYPEDLHAIPPQIIIGAQYVQAMGNAVGQKRRGAEDEVTFTYTGDGGSSQGDTYEGMNFASRYKAPIVFFIQNNGYAISTPREKQTAAETLAQKAAAVGIPGVQVDGMDPLAVYAVSKQAREWAAAGNGPVLIETITSRMGAHSTSGDDPTKYRSEESFEYWEEREPLKRFRKFLTDKGLWSEEKEEKLIEEVKEEVKQAAKKADQAADMSIPELLGYMYENAPKNIQEQIEKYQAKESK</sequence>
<keyword evidence="5 10" id="KW-0560">Oxidoreductase</keyword>
<dbReference type="AlphaFoldDB" id="A0A328K9V4"/>
<dbReference type="InterPro" id="IPR017596">
    <property type="entry name" value="PdhA/BkdA"/>
</dbReference>
<organism evidence="15 16">
    <name type="scientific">Dolosigranulum pigrum</name>
    <dbReference type="NCBI Taxonomy" id="29394"/>
    <lineage>
        <taxon>Bacteria</taxon>
        <taxon>Bacillati</taxon>
        <taxon>Bacillota</taxon>
        <taxon>Bacilli</taxon>
        <taxon>Lactobacillales</taxon>
        <taxon>Carnobacteriaceae</taxon>
        <taxon>Dolosigranulum</taxon>
    </lineage>
</organism>
<evidence type="ECO:0000256" key="11">
    <source>
        <dbReference type="SAM" id="Coils"/>
    </source>
</evidence>
<evidence type="ECO:0000256" key="1">
    <source>
        <dbReference type="ARBA" id="ARBA00001964"/>
    </source>
</evidence>
<keyword evidence="7 10" id="KW-0670">Pyruvate</keyword>
<comment type="cofactor">
    <cofactor evidence="1 10">
        <name>thiamine diphosphate</name>
        <dbReference type="ChEBI" id="CHEBI:58937"/>
    </cofactor>
</comment>
<evidence type="ECO:0000256" key="7">
    <source>
        <dbReference type="ARBA" id="ARBA00023317"/>
    </source>
</evidence>
<reference evidence="14 17" key="2">
    <citation type="submission" date="2019-07" db="EMBL/GenBank/DDBJ databases">
        <title>Genome assembly of a nasal isolate of Dolosigranulum pigrum from a chronic sinusitis patient.</title>
        <authorList>
            <person name="Baig S."/>
            <person name="Overballe-Petersen S."/>
            <person name="Kaspar U."/>
            <person name="Rendboe A."/>
            <person name="de Man T."/>
            <person name="Liu C."/>
            <person name="Price L.B."/>
            <person name="Stegger M."/>
            <person name="Becker K."/>
            <person name="Skytt Andersen P."/>
        </authorList>
    </citation>
    <scope>NUCLEOTIDE SEQUENCE [LARGE SCALE GENOMIC DNA]</scope>
    <source>
        <strain evidence="14 17">83VPs-KB5</strain>
    </source>
</reference>
<evidence type="ECO:0000313" key="17">
    <source>
        <dbReference type="Proteomes" id="UP000315953"/>
    </source>
</evidence>
<evidence type="ECO:0000256" key="9">
    <source>
        <dbReference type="ARBA" id="ARBA00051231"/>
    </source>
</evidence>
<dbReference type="EMBL" id="CP041626">
    <property type="protein sequence ID" value="QDO91723.1"/>
    <property type="molecule type" value="Genomic_DNA"/>
</dbReference>
<reference evidence="15 16" key="1">
    <citation type="submission" date="2017-03" db="EMBL/GenBank/DDBJ databases">
        <title>wgs assembly of Dolosigranulum pigrum KPL CDC strains.</title>
        <authorList>
            <person name="Brugger S.D."/>
            <person name="Pettigrew M."/>
            <person name="Kong Y."/>
            <person name="Lemon K.P."/>
        </authorList>
    </citation>
    <scope>NUCLEOTIDE SEQUENCE [LARGE SCALE GENOMIC DNA]</scope>
    <source>
        <strain evidence="15 16">KPL1931_CDC4294-98</strain>
    </source>
</reference>
<evidence type="ECO:0000256" key="4">
    <source>
        <dbReference type="ARBA" id="ARBA00014159"/>
    </source>
</evidence>
<dbReference type="OrthoDB" id="9766715at2"/>
<evidence type="ECO:0000313" key="16">
    <source>
        <dbReference type="Proteomes" id="UP000249099"/>
    </source>
</evidence>
<dbReference type="InterPro" id="IPR001017">
    <property type="entry name" value="DH_E1"/>
</dbReference>
<feature type="coiled-coil region" evidence="11">
    <location>
        <begin position="331"/>
        <end position="358"/>
    </location>
</feature>
<keyword evidence="6 10" id="KW-0786">Thiamine pyrophosphate</keyword>
<dbReference type="NCBIfam" id="TIGR03181">
    <property type="entry name" value="PDH_E1_alph_x"/>
    <property type="match status" value="1"/>
</dbReference>
<feature type="domain" description="Dehydrogenase E1 component" evidence="13">
    <location>
        <begin position="70"/>
        <end position="356"/>
    </location>
</feature>
<keyword evidence="11" id="KW-0175">Coiled coil</keyword>
<comment type="function">
    <text evidence="8 10">The pyruvate dehydrogenase complex catalyzes the overall conversion of pyruvate to acetyl-CoA and CO(2). It contains multiple copies of three enzymatic components: pyruvate dehydrogenase (E1), dihydrolipoamide acetyltransferase (E2) and lipoamide dehydrogenase (E3).</text>
</comment>
<evidence type="ECO:0000259" key="13">
    <source>
        <dbReference type="Pfam" id="PF00676"/>
    </source>
</evidence>
<evidence type="ECO:0000256" key="5">
    <source>
        <dbReference type="ARBA" id="ARBA00023002"/>
    </source>
</evidence>
<evidence type="ECO:0000256" key="8">
    <source>
        <dbReference type="ARBA" id="ARBA00025211"/>
    </source>
</evidence>
<evidence type="ECO:0000256" key="6">
    <source>
        <dbReference type="ARBA" id="ARBA00023052"/>
    </source>
</evidence>
<dbReference type="Pfam" id="PF00676">
    <property type="entry name" value="E1_dh"/>
    <property type="match status" value="1"/>
</dbReference>
<comment type="subunit">
    <text evidence="2 10">Heterodimer of an alpha and a beta chain.</text>
</comment>
<gene>
    <name evidence="14" type="primary">pdhA</name>
    <name evidence="15" type="ORF">B8A44_04765</name>
    <name evidence="14" type="ORF">FNV33_06530</name>
</gene>
<dbReference type="EC" id="1.2.4.1" evidence="3 10"/>
<dbReference type="KEGG" id="dpm:FNV33_06530"/>
<dbReference type="InterPro" id="IPR029061">
    <property type="entry name" value="THDP-binding"/>
</dbReference>
<proteinExistence type="predicted"/>
<dbReference type="Proteomes" id="UP000315953">
    <property type="component" value="Chromosome"/>
</dbReference>